<dbReference type="EMBL" id="CAJFCW020000006">
    <property type="protein sequence ID" value="CAG9127294.1"/>
    <property type="molecule type" value="Genomic_DNA"/>
</dbReference>
<sequence>MNASTEEVAQRFSNIQESLKDIAELSESNPKATFALNQFSDYSEEERKMLNGLIYEPSKDNTSEYITVDADDVPETYDWREHNGVTPVRDQGGCGSCYVFGTLGAIESQLLIHKNVSSYLSAEEVLACTYNDKKYNDHGCNGGAGEGVYQFVRDKGVTDNDHWKYDSSIHHFTGMCNMTGKPIITKVKHYCKVPMNDVEKLKAVVYKEGPVSSISTLFVFCILL</sequence>
<dbReference type="GO" id="GO:0008234">
    <property type="term" value="F:cysteine-type peptidase activity"/>
    <property type="evidence" value="ECO:0007669"/>
    <property type="project" value="UniProtKB-KW"/>
</dbReference>
<dbReference type="Proteomes" id="UP000783686">
    <property type="component" value="Unassembled WGS sequence"/>
</dbReference>
<dbReference type="GO" id="GO:0006508">
    <property type="term" value="P:proteolysis"/>
    <property type="evidence" value="ECO:0007669"/>
    <property type="project" value="UniProtKB-KW"/>
</dbReference>
<feature type="domain" description="Peptidase C1A papain C-terminal" evidence="5">
    <location>
        <begin position="73"/>
        <end position="222"/>
    </location>
</feature>
<keyword evidence="4" id="KW-0788">Thiol protease</keyword>
<evidence type="ECO:0000256" key="3">
    <source>
        <dbReference type="ARBA" id="ARBA00022801"/>
    </source>
</evidence>
<dbReference type="InterPro" id="IPR038765">
    <property type="entry name" value="Papain-like_cys_pep_sf"/>
</dbReference>
<evidence type="ECO:0000313" key="6">
    <source>
        <dbReference type="EMBL" id="CAD5229871.1"/>
    </source>
</evidence>
<evidence type="ECO:0000256" key="1">
    <source>
        <dbReference type="ARBA" id="ARBA00008455"/>
    </source>
</evidence>
<dbReference type="Pfam" id="PF00112">
    <property type="entry name" value="Peptidase_C1"/>
    <property type="match status" value="1"/>
</dbReference>
<keyword evidence="7" id="KW-1185">Reference proteome</keyword>
<gene>
    <name evidence="6" type="ORF">BOKJ2_LOCUS13852</name>
</gene>
<reference evidence="6" key="1">
    <citation type="submission" date="2020-09" db="EMBL/GenBank/DDBJ databases">
        <authorList>
            <person name="Kikuchi T."/>
        </authorList>
    </citation>
    <scope>NUCLEOTIDE SEQUENCE</scope>
    <source>
        <strain evidence="6">SH1</strain>
    </source>
</reference>
<protein>
    <recommendedName>
        <fullName evidence="5">Peptidase C1A papain C-terminal domain-containing protein</fullName>
    </recommendedName>
</protein>
<organism evidence="6 7">
    <name type="scientific">Bursaphelenchus okinawaensis</name>
    <dbReference type="NCBI Taxonomy" id="465554"/>
    <lineage>
        <taxon>Eukaryota</taxon>
        <taxon>Metazoa</taxon>
        <taxon>Ecdysozoa</taxon>
        <taxon>Nematoda</taxon>
        <taxon>Chromadorea</taxon>
        <taxon>Rhabditida</taxon>
        <taxon>Tylenchina</taxon>
        <taxon>Tylenchomorpha</taxon>
        <taxon>Aphelenchoidea</taxon>
        <taxon>Aphelenchoididae</taxon>
        <taxon>Bursaphelenchus</taxon>
    </lineage>
</organism>
<evidence type="ECO:0000256" key="4">
    <source>
        <dbReference type="ARBA" id="ARBA00022807"/>
    </source>
</evidence>
<dbReference type="InterPro" id="IPR000668">
    <property type="entry name" value="Peptidase_C1A_C"/>
</dbReference>
<dbReference type="Proteomes" id="UP000614601">
    <property type="component" value="Unassembled WGS sequence"/>
</dbReference>
<keyword evidence="2" id="KW-0645">Protease</keyword>
<dbReference type="SMART" id="SM00645">
    <property type="entry name" value="Pept_C1"/>
    <property type="match status" value="1"/>
</dbReference>
<dbReference type="InterPro" id="IPR039417">
    <property type="entry name" value="Peptidase_C1A_papain-like"/>
</dbReference>
<dbReference type="InterPro" id="IPR000169">
    <property type="entry name" value="Pept_cys_AS"/>
</dbReference>
<evidence type="ECO:0000259" key="5">
    <source>
        <dbReference type="SMART" id="SM00645"/>
    </source>
</evidence>
<name>A0A811LQC8_9BILA</name>
<dbReference type="SUPFAM" id="SSF54001">
    <property type="entry name" value="Cysteine proteinases"/>
    <property type="match status" value="1"/>
</dbReference>
<evidence type="ECO:0000313" key="7">
    <source>
        <dbReference type="Proteomes" id="UP000614601"/>
    </source>
</evidence>
<dbReference type="PROSITE" id="PS00139">
    <property type="entry name" value="THIOL_PROTEASE_CYS"/>
    <property type="match status" value="1"/>
</dbReference>
<proteinExistence type="inferred from homology"/>
<dbReference type="PANTHER" id="PTHR12411">
    <property type="entry name" value="CYSTEINE PROTEASE FAMILY C1-RELATED"/>
    <property type="match status" value="1"/>
</dbReference>
<dbReference type="Gene3D" id="3.90.70.10">
    <property type="entry name" value="Cysteine proteinases"/>
    <property type="match status" value="1"/>
</dbReference>
<comment type="caution">
    <text evidence="6">The sequence shown here is derived from an EMBL/GenBank/DDBJ whole genome shotgun (WGS) entry which is preliminary data.</text>
</comment>
<dbReference type="InterPro" id="IPR013128">
    <property type="entry name" value="Peptidase_C1A"/>
</dbReference>
<accession>A0A811LQC8</accession>
<dbReference type="OrthoDB" id="3789175at2759"/>
<dbReference type="CDD" id="cd02248">
    <property type="entry name" value="Peptidase_C1A"/>
    <property type="match status" value="1"/>
</dbReference>
<keyword evidence="3" id="KW-0378">Hydrolase</keyword>
<comment type="similarity">
    <text evidence="1">Belongs to the peptidase C1 family.</text>
</comment>
<dbReference type="EMBL" id="CAJFDH010000006">
    <property type="protein sequence ID" value="CAD5229871.1"/>
    <property type="molecule type" value="Genomic_DNA"/>
</dbReference>
<evidence type="ECO:0000256" key="2">
    <source>
        <dbReference type="ARBA" id="ARBA00022670"/>
    </source>
</evidence>
<dbReference type="AlphaFoldDB" id="A0A811LQC8"/>